<evidence type="ECO:0000313" key="11">
    <source>
        <dbReference type="EMBL" id="SFF48496.1"/>
    </source>
</evidence>
<dbReference type="EMBL" id="FONW01000007">
    <property type="protein sequence ID" value="SFF48496.1"/>
    <property type="molecule type" value="Genomic_DNA"/>
</dbReference>
<dbReference type="NCBIfam" id="TIGR00287">
    <property type="entry name" value="cas1"/>
    <property type="match status" value="1"/>
</dbReference>
<keyword evidence="4 10" id="KW-0378">Hydrolase</keyword>
<keyword evidence="8 10" id="KW-0464">Manganese</keyword>
<sequence length="296" mass="33620">MLKRTLFFSSPYYLSLKDCQLVAQSKDQLTNKTIPVEDIGFIVLDHPQISFSMKLVEQLNANKVALVFCDSKHMPSSMLLNLESHSLQSELFRAQISASEPLKKNLWKQTIEAKIRNQAAHLEKQGHKAHELRAYAKSVKSGDLENREGLAARIYWSRLIGQGFFRDRYGDPPNHLLNYGYILLRSAVARALVGSGLLPTLGIHHHNKYNAFCLADDIMEPYRPFVDQLALAVYGDYPDELFLNKEMKARMLSLMAGDVWLDGTKRPLMVALSQTTASLGRCFNGENRKVVYPQFE</sequence>
<reference evidence="11 12" key="1">
    <citation type="submission" date="2016-10" db="EMBL/GenBank/DDBJ databases">
        <authorList>
            <person name="de Groot N.N."/>
        </authorList>
    </citation>
    <scope>NUCLEOTIDE SEQUENCE [LARGE SCALE GENOMIC DNA]</scope>
    <source>
        <strain evidence="11 12">CGMCC 1.9156</strain>
    </source>
</reference>
<feature type="binding site" evidence="10">
    <location>
        <position position="205"/>
    </location>
    <ligand>
        <name>Mn(2+)</name>
        <dbReference type="ChEBI" id="CHEBI:29035"/>
    </ligand>
</feature>
<feature type="binding site" evidence="10">
    <location>
        <position position="220"/>
    </location>
    <ligand>
        <name>Mn(2+)</name>
        <dbReference type="ChEBI" id="CHEBI:29035"/>
    </ligand>
</feature>
<dbReference type="HAMAP" id="MF_01470">
    <property type="entry name" value="Cas1"/>
    <property type="match status" value="1"/>
</dbReference>
<keyword evidence="6 10" id="KW-0051">Antiviral defense</keyword>
<keyword evidence="12" id="KW-1185">Reference proteome</keyword>
<dbReference type="InterPro" id="IPR019855">
    <property type="entry name" value="CRISPR-assoc_Cas1_NMENI"/>
</dbReference>
<evidence type="ECO:0000256" key="10">
    <source>
        <dbReference type="HAMAP-Rule" id="MF_01470"/>
    </source>
</evidence>
<evidence type="ECO:0000256" key="5">
    <source>
        <dbReference type="ARBA" id="ARBA00022842"/>
    </source>
</evidence>
<evidence type="ECO:0000256" key="9">
    <source>
        <dbReference type="ARBA" id="ARBA00038592"/>
    </source>
</evidence>
<dbReference type="GO" id="GO:0003677">
    <property type="term" value="F:DNA binding"/>
    <property type="evidence" value="ECO:0007669"/>
    <property type="project" value="UniProtKB-KW"/>
</dbReference>
<organism evidence="11 12">
    <name type="scientific">Sunxiuqinia elliptica</name>
    <dbReference type="NCBI Taxonomy" id="655355"/>
    <lineage>
        <taxon>Bacteria</taxon>
        <taxon>Pseudomonadati</taxon>
        <taxon>Bacteroidota</taxon>
        <taxon>Bacteroidia</taxon>
        <taxon>Marinilabiliales</taxon>
        <taxon>Prolixibacteraceae</taxon>
        <taxon>Sunxiuqinia</taxon>
    </lineage>
</organism>
<dbReference type="InterPro" id="IPR050646">
    <property type="entry name" value="Cas1"/>
</dbReference>
<dbReference type="GO" id="GO:0046872">
    <property type="term" value="F:metal ion binding"/>
    <property type="evidence" value="ECO:0007669"/>
    <property type="project" value="UniProtKB-UniRule"/>
</dbReference>
<dbReference type="STRING" id="655355.SAMN05216283_107141"/>
<dbReference type="Proteomes" id="UP000198964">
    <property type="component" value="Unassembled WGS sequence"/>
</dbReference>
<dbReference type="PANTHER" id="PTHR34353:SF2">
    <property type="entry name" value="CRISPR-ASSOCIATED ENDONUCLEASE CAS1 1"/>
    <property type="match status" value="1"/>
</dbReference>
<dbReference type="InterPro" id="IPR042206">
    <property type="entry name" value="CRISPR-assoc_Cas1_C"/>
</dbReference>
<evidence type="ECO:0000256" key="4">
    <source>
        <dbReference type="ARBA" id="ARBA00022801"/>
    </source>
</evidence>
<dbReference type="Pfam" id="PF01867">
    <property type="entry name" value="Cas_Cas1"/>
    <property type="match status" value="1"/>
</dbReference>
<name>A0A1I2J6B3_9BACT</name>
<evidence type="ECO:0000256" key="2">
    <source>
        <dbReference type="ARBA" id="ARBA00022723"/>
    </source>
</evidence>
<dbReference type="PANTHER" id="PTHR34353">
    <property type="entry name" value="CRISPR-ASSOCIATED ENDONUCLEASE CAS1 1"/>
    <property type="match status" value="1"/>
</dbReference>
<evidence type="ECO:0000256" key="7">
    <source>
        <dbReference type="ARBA" id="ARBA00023125"/>
    </source>
</evidence>
<keyword evidence="3 10" id="KW-0255">Endonuclease</keyword>
<evidence type="ECO:0000256" key="6">
    <source>
        <dbReference type="ARBA" id="ARBA00023118"/>
    </source>
</evidence>
<dbReference type="GO" id="GO:0016787">
    <property type="term" value="F:hydrolase activity"/>
    <property type="evidence" value="ECO:0007669"/>
    <property type="project" value="UniProtKB-KW"/>
</dbReference>
<evidence type="ECO:0000256" key="1">
    <source>
        <dbReference type="ARBA" id="ARBA00022722"/>
    </source>
</evidence>
<dbReference type="NCBIfam" id="TIGR03639">
    <property type="entry name" value="cas1_NMENI"/>
    <property type="match status" value="1"/>
</dbReference>
<dbReference type="EC" id="3.1.-.-" evidence="10"/>
<dbReference type="GO" id="GO:0004520">
    <property type="term" value="F:DNA endonuclease activity"/>
    <property type="evidence" value="ECO:0007669"/>
    <property type="project" value="InterPro"/>
</dbReference>
<evidence type="ECO:0000256" key="3">
    <source>
        <dbReference type="ARBA" id="ARBA00022759"/>
    </source>
</evidence>
<keyword evidence="5 10" id="KW-0460">Magnesium</keyword>
<keyword evidence="7 10" id="KW-0238">DNA-binding</keyword>
<gene>
    <name evidence="10" type="primary">cas1</name>
    <name evidence="11" type="ORF">SAMN05216283_107141</name>
</gene>
<comment type="function">
    <text evidence="10">CRISPR (clustered regularly interspaced short palindromic repeat), is an adaptive immune system that provides protection against mobile genetic elements (viruses, transposable elements and conjugative plasmids). CRISPR clusters contain spacers, sequences complementary to antecedent mobile elements, and target invading nucleic acids. CRISPR clusters are transcribed and processed into CRISPR RNA (crRNA). Acts as a dsDNA endonuclease. Involved in the integration of spacer DNA into the CRISPR cassette.</text>
</comment>
<dbReference type="GO" id="GO:0043571">
    <property type="term" value="P:maintenance of CRISPR repeat elements"/>
    <property type="evidence" value="ECO:0007669"/>
    <property type="project" value="UniProtKB-UniRule"/>
</dbReference>
<dbReference type="AlphaFoldDB" id="A0A1I2J6B3"/>
<dbReference type="Gene3D" id="1.20.120.920">
    <property type="entry name" value="CRISPR-associated endonuclease Cas1, C-terminal domain"/>
    <property type="match status" value="1"/>
</dbReference>
<protein>
    <recommendedName>
        <fullName evidence="10">CRISPR-associated endonuclease Cas1</fullName>
        <ecNumber evidence="10">3.1.-.-</ecNumber>
    </recommendedName>
</protein>
<evidence type="ECO:0000256" key="8">
    <source>
        <dbReference type="ARBA" id="ARBA00023211"/>
    </source>
</evidence>
<dbReference type="InterPro" id="IPR002729">
    <property type="entry name" value="CRISPR-assoc_Cas1"/>
</dbReference>
<feature type="binding site" evidence="10">
    <location>
        <position position="148"/>
    </location>
    <ligand>
        <name>Mn(2+)</name>
        <dbReference type="ChEBI" id="CHEBI:29035"/>
    </ligand>
</feature>
<proteinExistence type="inferred from homology"/>
<comment type="cofactor">
    <cofactor evidence="10">
        <name>Mg(2+)</name>
        <dbReference type="ChEBI" id="CHEBI:18420"/>
    </cofactor>
    <cofactor evidence="10">
        <name>Mn(2+)</name>
        <dbReference type="ChEBI" id="CHEBI:29035"/>
    </cofactor>
</comment>
<comment type="similarity">
    <text evidence="10">Belongs to the CRISPR-associated endonuclease Cas1 family.</text>
</comment>
<keyword evidence="1 10" id="KW-0540">Nuclease</keyword>
<comment type="subunit">
    <text evidence="9 10">Homodimer, forms a heterotetramer with a Cas2 homodimer.</text>
</comment>
<dbReference type="GO" id="GO:0051607">
    <property type="term" value="P:defense response to virus"/>
    <property type="evidence" value="ECO:0007669"/>
    <property type="project" value="UniProtKB-UniRule"/>
</dbReference>
<keyword evidence="2 10" id="KW-0479">Metal-binding</keyword>
<evidence type="ECO:0000313" key="12">
    <source>
        <dbReference type="Proteomes" id="UP000198964"/>
    </source>
</evidence>
<accession>A0A1I2J6B3</accession>